<name>A0A1B2ES65_9HYPH</name>
<accession>A0A1B2ES65</accession>
<reference evidence="1" key="1">
    <citation type="submission" date="2016-07" db="EMBL/GenBank/DDBJ databases">
        <title>Microvirga ossetica sp. nov. a new species of rhizobia isolated from root nodules of the legume species Vicia alpestris Steven originated from North Ossetia region in the Caucasus.</title>
        <authorList>
            <person name="Safronova V.I."/>
            <person name="Kuznetsova I.G."/>
            <person name="Sazanova A.L."/>
            <person name="Belimov A."/>
            <person name="Andronov E."/>
            <person name="Osledkin Y.S."/>
            <person name="Onishchuk O.P."/>
            <person name="Kurchak O.N."/>
            <person name="Shaposhnikov A.I."/>
            <person name="Willems A."/>
            <person name="Tikhonovich I.A."/>
        </authorList>
    </citation>
    <scope>NUCLEOTIDE SEQUENCE [LARGE SCALE GENOMIC DNA]</scope>
    <source>
        <strain evidence="1">V5/3M</strain>
        <plasmid evidence="1">unnamed1</plasmid>
    </source>
</reference>
<proteinExistence type="predicted"/>
<evidence type="ECO:0000313" key="1">
    <source>
        <dbReference type="EMBL" id="ANY82823.1"/>
    </source>
</evidence>
<gene>
    <name evidence="1" type="ORF">BB934_31805</name>
</gene>
<protein>
    <submittedName>
        <fullName evidence="1">Uncharacterized protein</fullName>
    </submittedName>
</protein>
<dbReference type="RefSeq" id="WP_157934450.1">
    <property type="nucleotide sequence ID" value="NZ_CP016617.1"/>
</dbReference>
<dbReference type="KEGG" id="moc:BB934_31805"/>
<sequence>MSSDEGEQYRSPEVARLGWGFIAGGTMLNVCFGTLAEAEDAAWFLTKKTRRKWCAVPFPQGGQGKWAIEETKRPSLLVVK</sequence>
<dbReference type="AlphaFoldDB" id="A0A1B2ES65"/>
<organism evidence="1">
    <name type="scientific">Microvirga ossetica</name>
    <dbReference type="NCBI Taxonomy" id="1882682"/>
    <lineage>
        <taxon>Bacteria</taxon>
        <taxon>Pseudomonadati</taxon>
        <taxon>Pseudomonadota</taxon>
        <taxon>Alphaproteobacteria</taxon>
        <taxon>Hyphomicrobiales</taxon>
        <taxon>Methylobacteriaceae</taxon>
        <taxon>Microvirga</taxon>
    </lineage>
</organism>
<dbReference type="EMBL" id="CP016617">
    <property type="protein sequence ID" value="ANY82823.1"/>
    <property type="molecule type" value="Genomic_DNA"/>
</dbReference>
<geneLocation type="plasmid" evidence="1">
    <name>unnamed1</name>
</geneLocation>
<keyword evidence="1" id="KW-0614">Plasmid</keyword>